<reference evidence="9 10" key="1">
    <citation type="submission" date="2017-06" db="EMBL/GenBank/DDBJ databases">
        <authorList>
            <consortium name="Pathogen Informatics"/>
        </authorList>
    </citation>
    <scope>NUCLEOTIDE SEQUENCE [LARGE SCALE GENOMIC DNA]</scope>
    <source>
        <strain evidence="9 10">NCTC12149</strain>
    </source>
</reference>
<keyword evidence="3 9" id="KW-0378">Hydrolase</keyword>
<dbReference type="InterPro" id="IPR002470">
    <property type="entry name" value="Peptidase_S9A"/>
</dbReference>
<evidence type="ECO:0000313" key="9">
    <source>
        <dbReference type="EMBL" id="SNV56641.1"/>
    </source>
</evidence>
<dbReference type="PROSITE" id="PS51257">
    <property type="entry name" value="PROKAR_LIPOPROTEIN"/>
    <property type="match status" value="1"/>
</dbReference>
<dbReference type="GO" id="GO:0004252">
    <property type="term" value="F:serine-type endopeptidase activity"/>
    <property type="evidence" value="ECO:0007669"/>
    <property type="project" value="InterPro"/>
</dbReference>
<evidence type="ECO:0000259" key="8">
    <source>
        <dbReference type="Pfam" id="PF02897"/>
    </source>
</evidence>
<keyword evidence="2 9" id="KW-0645">Protease</keyword>
<dbReference type="InterPro" id="IPR029058">
    <property type="entry name" value="AB_hydrolase_fold"/>
</dbReference>
<evidence type="ECO:0000259" key="7">
    <source>
        <dbReference type="Pfam" id="PF00326"/>
    </source>
</evidence>
<dbReference type="Pfam" id="PF00326">
    <property type="entry name" value="Peptidase_S9"/>
    <property type="match status" value="1"/>
</dbReference>
<dbReference type="InterPro" id="IPR001375">
    <property type="entry name" value="Peptidase_S9_cat"/>
</dbReference>
<evidence type="ECO:0000313" key="10">
    <source>
        <dbReference type="Proteomes" id="UP000215355"/>
    </source>
</evidence>
<evidence type="ECO:0000256" key="4">
    <source>
        <dbReference type="ARBA" id="ARBA00022825"/>
    </source>
</evidence>
<feature type="domain" description="Peptidase S9 prolyl oligopeptidase catalytic" evidence="7">
    <location>
        <begin position="499"/>
        <end position="712"/>
    </location>
</feature>
<dbReference type="KEGG" id="smiz:4412673_03316"/>
<dbReference type="Pfam" id="PF02897">
    <property type="entry name" value="Peptidase_S9_N"/>
    <property type="match status" value="1"/>
</dbReference>
<sequence>MKDKYVIGLILSIMISSCSSDNKVQKEPLNWPDSSAPIAEKKAHERIIHGDTVSDPYYWMIDYFKKGADSAQVVAYLEAENKYTEAMMKDTESFQDILFKEMKGRIKETDESVPYLKNGYYYYQRTEEGKQYFKLCRKKGSLDAKEEVLLDVDKMAEGFAYYAIGGATVSPDNKLLAFSVDTVSRREYVIQFKNLETGELLADKIVRTSGGSVWASDNKTIFYTSKNPVTLLSEKIKRHTLGTDAGSDAVVYEEKDNTNYIGVSKSKNDQYIFIYSGGTLSSETRYIKADEPNAEFKVFQPRMKDVLYDVTPLADKFLIVTNDNAQNFKVMETPLDKTTKENWKEYIPHRQGVLVQGIDEFANYVAISERKNGLTQLAIRNLKDNSQHYLDFGEAAYTVYPSTNAEYNTDVIRYGYTSMVTPSSTFDYNMKTKDKTLMKQQEVLGGYDMKNYVTERVMAKVADGTEVPISIVYKKGTKKDGTAPLLLYAYGSYGNSMDPSFSSSRLSLLDRGFIYALAHIRGGEEMGRQWYEDGKMMKKKNTFTDFIDCGKFLIDQKFTAKEHLYAQGGSAGGLLMGAVINMSPEIWNGVIAQVPFVDVVNTMLDESIPLTTNEYDEWGNPNNKEAYDYMKSYSPYENIEAKEYPNLLVTTGLHDSQVQYFEPAKWVAKLRATKKGNNVILLKTDMDYGHGGASGRFDYLKDVALSYAFLFKLEGITK</sequence>
<evidence type="ECO:0000256" key="6">
    <source>
        <dbReference type="ARBA" id="ARBA00081187"/>
    </source>
</evidence>
<comment type="function">
    <text evidence="5">Cleaves peptide bonds on the C-terminal side of prolyl residues within peptides that are up to approximately 30 amino acids long. Has an absolute requirement for an X-Pro bond in the trans configuration immediately preceding the Pro-Y scissible bond.</text>
</comment>
<accession>A0AAJ5C1G4</accession>
<dbReference type="EMBL" id="LT906468">
    <property type="protein sequence ID" value="SNV56641.1"/>
    <property type="molecule type" value="Genomic_DNA"/>
</dbReference>
<dbReference type="Gene3D" id="2.130.10.120">
    <property type="entry name" value="Prolyl oligopeptidase, N-terminal domain"/>
    <property type="match status" value="1"/>
</dbReference>
<dbReference type="Gene3D" id="3.40.50.1820">
    <property type="entry name" value="alpha/beta hydrolase"/>
    <property type="match status" value="1"/>
</dbReference>
<evidence type="ECO:0000256" key="1">
    <source>
        <dbReference type="ARBA" id="ARBA00005228"/>
    </source>
</evidence>
<evidence type="ECO:0000256" key="3">
    <source>
        <dbReference type="ARBA" id="ARBA00022801"/>
    </source>
</evidence>
<dbReference type="InterPro" id="IPR023302">
    <property type="entry name" value="Pept_S9A_N"/>
</dbReference>
<keyword evidence="4" id="KW-0720">Serine protease</keyword>
<organism evidence="9 10">
    <name type="scientific">Sphingobacterium mizutaii</name>
    <dbReference type="NCBI Taxonomy" id="1010"/>
    <lineage>
        <taxon>Bacteria</taxon>
        <taxon>Pseudomonadati</taxon>
        <taxon>Bacteroidota</taxon>
        <taxon>Sphingobacteriia</taxon>
        <taxon>Sphingobacteriales</taxon>
        <taxon>Sphingobacteriaceae</taxon>
        <taxon>Sphingobacterium</taxon>
    </lineage>
</organism>
<dbReference type="SUPFAM" id="SSF50993">
    <property type="entry name" value="Peptidase/esterase 'gauge' domain"/>
    <property type="match status" value="1"/>
</dbReference>
<dbReference type="GO" id="GO:0006508">
    <property type="term" value="P:proteolysis"/>
    <property type="evidence" value="ECO:0007669"/>
    <property type="project" value="UniProtKB-KW"/>
</dbReference>
<dbReference type="PANTHER" id="PTHR11757">
    <property type="entry name" value="PROTEASE FAMILY S9A OLIGOPEPTIDASE"/>
    <property type="match status" value="1"/>
</dbReference>
<dbReference type="AlphaFoldDB" id="A0AAJ5C1G4"/>
<dbReference type="PRINTS" id="PR00862">
    <property type="entry name" value="PROLIGOPTASE"/>
</dbReference>
<dbReference type="InterPro" id="IPR051543">
    <property type="entry name" value="Serine_Peptidase_S9A"/>
</dbReference>
<feature type="domain" description="Peptidase S9A N-terminal" evidence="8">
    <location>
        <begin position="39"/>
        <end position="441"/>
    </location>
</feature>
<dbReference type="PANTHER" id="PTHR11757:SF19">
    <property type="entry name" value="PROLYL ENDOPEPTIDASE-LIKE"/>
    <property type="match status" value="1"/>
</dbReference>
<comment type="similarity">
    <text evidence="1">Belongs to the peptidase S9A family.</text>
</comment>
<dbReference type="Proteomes" id="UP000215355">
    <property type="component" value="Chromosome 1"/>
</dbReference>
<dbReference type="SUPFAM" id="SSF53474">
    <property type="entry name" value="alpha/beta-Hydrolases"/>
    <property type="match status" value="1"/>
</dbReference>
<evidence type="ECO:0000256" key="5">
    <source>
        <dbReference type="ARBA" id="ARBA00060121"/>
    </source>
</evidence>
<proteinExistence type="inferred from homology"/>
<evidence type="ECO:0000256" key="2">
    <source>
        <dbReference type="ARBA" id="ARBA00022670"/>
    </source>
</evidence>
<dbReference type="RefSeq" id="WP_093100329.1">
    <property type="nucleotide sequence ID" value="NZ_FNGK01000006.1"/>
</dbReference>
<gene>
    <name evidence="9" type="primary">ptrB</name>
    <name evidence="9" type="ORF">SAMEA4412673_03316</name>
</gene>
<protein>
    <recommendedName>
        <fullName evidence="6">Proline-specific endopeptidase</fullName>
    </recommendedName>
</protein>
<dbReference type="FunFam" id="3.40.50.1820:FF:000005">
    <property type="entry name" value="Prolyl endopeptidase"/>
    <property type="match status" value="1"/>
</dbReference>
<name>A0AAJ5C1G4_9SPHI</name>